<evidence type="ECO:0000313" key="2">
    <source>
        <dbReference type="Proteomes" id="UP001328107"/>
    </source>
</evidence>
<feature type="non-terminal residue" evidence="1">
    <location>
        <position position="64"/>
    </location>
</feature>
<evidence type="ECO:0000313" key="1">
    <source>
        <dbReference type="EMBL" id="GMR55392.1"/>
    </source>
</evidence>
<protein>
    <submittedName>
        <fullName evidence="1">Uncharacterized protein</fullName>
    </submittedName>
</protein>
<dbReference type="PANTHER" id="PTHR22744:SF14">
    <property type="entry name" value="BTB DOMAIN-CONTAINING PROTEIN-RELATED"/>
    <property type="match status" value="1"/>
</dbReference>
<gene>
    <name evidence="1" type="ORF">PMAYCL1PPCAC_25587</name>
</gene>
<dbReference type="PANTHER" id="PTHR22744">
    <property type="entry name" value="HELIX LOOP HELIX PROTEIN 21-RELATED"/>
    <property type="match status" value="1"/>
</dbReference>
<dbReference type="Proteomes" id="UP001328107">
    <property type="component" value="Unassembled WGS sequence"/>
</dbReference>
<reference evidence="2" key="1">
    <citation type="submission" date="2022-10" db="EMBL/GenBank/DDBJ databases">
        <title>Genome assembly of Pristionchus species.</title>
        <authorList>
            <person name="Yoshida K."/>
            <person name="Sommer R.J."/>
        </authorList>
    </citation>
    <scope>NUCLEOTIDE SEQUENCE [LARGE SCALE GENOMIC DNA]</scope>
    <source>
        <strain evidence="2">RS5460</strain>
    </source>
</reference>
<accession>A0AAN5I7G7</accession>
<organism evidence="1 2">
    <name type="scientific">Pristionchus mayeri</name>
    <dbReference type="NCBI Taxonomy" id="1317129"/>
    <lineage>
        <taxon>Eukaryota</taxon>
        <taxon>Metazoa</taxon>
        <taxon>Ecdysozoa</taxon>
        <taxon>Nematoda</taxon>
        <taxon>Chromadorea</taxon>
        <taxon>Rhabditida</taxon>
        <taxon>Rhabditina</taxon>
        <taxon>Diplogasteromorpha</taxon>
        <taxon>Diplogasteroidea</taxon>
        <taxon>Neodiplogasteridae</taxon>
        <taxon>Pristionchus</taxon>
    </lineage>
</organism>
<name>A0AAN5I7G7_9BILA</name>
<sequence length="64" mass="7402">IDLLQVISPMYSEIIDSAIPHVLALGDRFQMQKVLLTIESHLIRSHQFSNAEKLHLADEYRLDK</sequence>
<dbReference type="AlphaFoldDB" id="A0AAN5I7G7"/>
<feature type="non-terminal residue" evidence="1">
    <location>
        <position position="1"/>
    </location>
</feature>
<dbReference type="EMBL" id="BTRK01000005">
    <property type="protein sequence ID" value="GMR55392.1"/>
    <property type="molecule type" value="Genomic_DNA"/>
</dbReference>
<proteinExistence type="predicted"/>
<keyword evidence="2" id="KW-1185">Reference proteome</keyword>
<comment type="caution">
    <text evidence="1">The sequence shown here is derived from an EMBL/GenBank/DDBJ whole genome shotgun (WGS) entry which is preliminary data.</text>
</comment>